<feature type="chain" id="PRO_5020312128" evidence="1">
    <location>
        <begin position="24"/>
        <end position="96"/>
    </location>
</feature>
<proteinExistence type="predicted"/>
<dbReference type="OrthoDB" id="7933775at2"/>
<dbReference type="EMBL" id="CP036532">
    <property type="protein sequence ID" value="QBK30392.1"/>
    <property type="molecule type" value="Genomic_DNA"/>
</dbReference>
<name>A0A4P6UZB8_9HYPH</name>
<dbReference type="GeneID" id="90767066"/>
<feature type="signal peptide" evidence="1">
    <location>
        <begin position="1"/>
        <end position="23"/>
    </location>
</feature>
<dbReference type="Proteomes" id="UP000293719">
    <property type="component" value="Chromosome"/>
</dbReference>
<dbReference type="AlphaFoldDB" id="A0A4P6UZB8"/>
<organism evidence="2 3">
    <name type="scientific">Roseitalea porphyridii</name>
    <dbReference type="NCBI Taxonomy" id="1852022"/>
    <lineage>
        <taxon>Bacteria</taxon>
        <taxon>Pseudomonadati</taxon>
        <taxon>Pseudomonadota</taxon>
        <taxon>Alphaproteobacteria</taxon>
        <taxon>Hyphomicrobiales</taxon>
        <taxon>Ahrensiaceae</taxon>
        <taxon>Roseitalea</taxon>
    </lineage>
</organism>
<reference evidence="2 3" key="1">
    <citation type="journal article" date="2017" name="Int. J. Syst. Evol. Microbiol.">
        <title>Roseitalea porphyridii gen. nov., sp. nov., isolated from a red alga, and reclassification of Hoeflea suaedae Chung et al. 2013 as Pseudohoeflea suaedae gen. nov., comb. nov.</title>
        <authorList>
            <person name="Hyeon J.W."/>
            <person name="Jeong S.E."/>
            <person name="Baek K."/>
            <person name="Jeon C.O."/>
        </authorList>
    </citation>
    <scope>NUCLEOTIDE SEQUENCE [LARGE SCALE GENOMIC DNA]</scope>
    <source>
        <strain evidence="2 3">MA7-20</strain>
    </source>
</reference>
<sequence length="96" mass="10710">MRFRTIVSAMAIGVAAAPVVALAQSADPAWLDTVSEQLARDEQCLVEYYVNIREGELAGRKTYEARAQCRDGRQFDAVRTEPEAQFTVRLCEVQVC</sequence>
<gene>
    <name evidence="2" type="ORF">E0E05_07140</name>
</gene>
<protein>
    <submittedName>
        <fullName evidence="2">Uncharacterized protein</fullName>
    </submittedName>
</protein>
<keyword evidence="3" id="KW-1185">Reference proteome</keyword>
<evidence type="ECO:0000313" key="3">
    <source>
        <dbReference type="Proteomes" id="UP000293719"/>
    </source>
</evidence>
<keyword evidence="1" id="KW-0732">Signal</keyword>
<evidence type="ECO:0000256" key="1">
    <source>
        <dbReference type="SAM" id="SignalP"/>
    </source>
</evidence>
<dbReference type="RefSeq" id="WP_131616089.1">
    <property type="nucleotide sequence ID" value="NZ_CP036532.1"/>
</dbReference>
<accession>A0A4P6UZB8</accession>
<evidence type="ECO:0000313" key="2">
    <source>
        <dbReference type="EMBL" id="QBK30392.1"/>
    </source>
</evidence>
<dbReference type="KEGG" id="rpod:E0E05_07140"/>